<protein>
    <submittedName>
        <fullName evidence="5">DNA-binding protein</fullName>
    </submittedName>
</protein>
<dbReference type="SUPFAM" id="SSF47729">
    <property type="entry name" value="IHF-like DNA-binding proteins"/>
    <property type="match status" value="1"/>
</dbReference>
<evidence type="ECO:0000256" key="4">
    <source>
        <dbReference type="SAM" id="MobiDB-lite"/>
    </source>
</evidence>
<name>A0A6N8IZ66_9BURK</name>
<comment type="similarity">
    <text evidence="1 3">Belongs to the bacterial histone-like protein family.</text>
</comment>
<accession>A0A6N8IZ66</accession>
<dbReference type="AlphaFoldDB" id="A0A6N8IZ66"/>
<dbReference type="Gene3D" id="4.10.520.10">
    <property type="entry name" value="IHF-like DNA-binding proteins"/>
    <property type="match status" value="1"/>
</dbReference>
<dbReference type="GO" id="GO:0003677">
    <property type="term" value="F:DNA binding"/>
    <property type="evidence" value="ECO:0007669"/>
    <property type="project" value="UniProtKB-KW"/>
</dbReference>
<dbReference type="Pfam" id="PF00216">
    <property type="entry name" value="Bac_DNA_binding"/>
    <property type="match status" value="1"/>
</dbReference>
<proteinExistence type="inferred from homology"/>
<organism evidence="5 6">
    <name type="scientific">Ramlibacter pinisoli</name>
    <dbReference type="NCBI Taxonomy" id="2682844"/>
    <lineage>
        <taxon>Bacteria</taxon>
        <taxon>Pseudomonadati</taxon>
        <taxon>Pseudomonadota</taxon>
        <taxon>Betaproteobacteria</taxon>
        <taxon>Burkholderiales</taxon>
        <taxon>Comamonadaceae</taxon>
        <taxon>Ramlibacter</taxon>
    </lineage>
</organism>
<dbReference type="RefSeq" id="WP_157400050.1">
    <property type="nucleotide sequence ID" value="NZ_WSEL01000009.1"/>
</dbReference>
<evidence type="ECO:0000256" key="2">
    <source>
        <dbReference type="ARBA" id="ARBA00023125"/>
    </source>
</evidence>
<evidence type="ECO:0000313" key="5">
    <source>
        <dbReference type="EMBL" id="MVQ32058.1"/>
    </source>
</evidence>
<evidence type="ECO:0000256" key="3">
    <source>
        <dbReference type="RuleBase" id="RU003939"/>
    </source>
</evidence>
<keyword evidence="6" id="KW-1185">Reference proteome</keyword>
<feature type="region of interest" description="Disordered" evidence="4">
    <location>
        <begin position="1"/>
        <end position="39"/>
    </location>
</feature>
<keyword evidence="2 5" id="KW-0238">DNA-binding</keyword>
<dbReference type="CDD" id="cd13834">
    <property type="entry name" value="HU_like"/>
    <property type="match status" value="1"/>
</dbReference>
<dbReference type="InterPro" id="IPR000119">
    <property type="entry name" value="Hist_DNA-bd"/>
</dbReference>
<dbReference type="EMBL" id="WSEL01000009">
    <property type="protein sequence ID" value="MVQ32058.1"/>
    <property type="molecule type" value="Genomic_DNA"/>
</dbReference>
<reference evidence="5 6" key="1">
    <citation type="submission" date="2019-12" db="EMBL/GenBank/DDBJ databases">
        <authorList>
            <person name="Huq M.A."/>
        </authorList>
    </citation>
    <scope>NUCLEOTIDE SEQUENCE [LARGE SCALE GENOMIC DNA]</scope>
    <source>
        <strain evidence="5 6">MAH-25</strain>
    </source>
</reference>
<sequence>MATAKKSTKTASTPKAAAGKTKAPAKAARKAAPTKAAAGPMKPIKEVFNKSSLATHLAETTGVEPKAVKAVMAALESTMIASVNRKGAGSFQLPGLLKVTAIAVPAKKARKGINPFTKEETVFKAKPASVKLKVRPLKKLKDAAA</sequence>
<dbReference type="InterPro" id="IPR010992">
    <property type="entry name" value="IHF-like_DNA-bd_dom_sf"/>
</dbReference>
<dbReference type="Proteomes" id="UP000469385">
    <property type="component" value="Unassembled WGS sequence"/>
</dbReference>
<gene>
    <name evidence="5" type="ORF">GON04_21540</name>
</gene>
<comment type="caution">
    <text evidence="5">The sequence shown here is derived from an EMBL/GenBank/DDBJ whole genome shotgun (WGS) entry which is preliminary data.</text>
</comment>
<dbReference type="GO" id="GO:0030527">
    <property type="term" value="F:structural constituent of chromatin"/>
    <property type="evidence" value="ECO:0007669"/>
    <property type="project" value="InterPro"/>
</dbReference>
<evidence type="ECO:0000256" key="1">
    <source>
        <dbReference type="ARBA" id="ARBA00010529"/>
    </source>
</evidence>
<dbReference type="SMART" id="SM00411">
    <property type="entry name" value="BHL"/>
    <property type="match status" value="1"/>
</dbReference>
<evidence type="ECO:0000313" key="6">
    <source>
        <dbReference type="Proteomes" id="UP000469385"/>
    </source>
</evidence>